<organism evidence="3 4">
    <name type="scientific">Ureibacillus galli</name>
    <dbReference type="NCBI Taxonomy" id="2762222"/>
    <lineage>
        <taxon>Bacteria</taxon>
        <taxon>Bacillati</taxon>
        <taxon>Bacillota</taxon>
        <taxon>Bacilli</taxon>
        <taxon>Bacillales</taxon>
        <taxon>Caryophanaceae</taxon>
        <taxon>Ureibacillus</taxon>
    </lineage>
</organism>
<protein>
    <submittedName>
        <fullName evidence="3">Uncharacterized protein</fullName>
    </submittedName>
</protein>
<keyword evidence="4" id="KW-1185">Reference proteome</keyword>
<accession>A0ABR8X981</accession>
<comment type="caution">
    <text evidence="3">The sequence shown here is derived from an EMBL/GenBank/DDBJ whole genome shotgun (WGS) entry which is preliminary data.</text>
</comment>
<feature type="compositionally biased region" description="Polar residues" evidence="1">
    <location>
        <begin position="64"/>
        <end position="81"/>
    </location>
</feature>
<dbReference type="RefSeq" id="WP_191706284.1">
    <property type="nucleotide sequence ID" value="NZ_JACSQA010000003.1"/>
</dbReference>
<name>A0ABR8X981_9BACL</name>
<evidence type="ECO:0000313" key="3">
    <source>
        <dbReference type="EMBL" id="MBD8025747.1"/>
    </source>
</evidence>
<evidence type="ECO:0000256" key="2">
    <source>
        <dbReference type="SAM" id="Phobius"/>
    </source>
</evidence>
<gene>
    <name evidence="3" type="ORF">H9636_03660</name>
</gene>
<keyword evidence="2" id="KW-0472">Membrane</keyword>
<feature type="transmembrane region" description="Helical" evidence="2">
    <location>
        <begin position="34"/>
        <end position="59"/>
    </location>
</feature>
<feature type="transmembrane region" description="Helical" evidence="2">
    <location>
        <begin position="6"/>
        <end position="22"/>
    </location>
</feature>
<evidence type="ECO:0000313" key="4">
    <source>
        <dbReference type="Proteomes" id="UP000640930"/>
    </source>
</evidence>
<evidence type="ECO:0000256" key="1">
    <source>
        <dbReference type="SAM" id="MobiDB-lite"/>
    </source>
</evidence>
<dbReference type="Proteomes" id="UP000640930">
    <property type="component" value="Unassembled WGS sequence"/>
</dbReference>
<reference evidence="3 4" key="1">
    <citation type="submission" date="2020-08" db="EMBL/GenBank/DDBJ databases">
        <title>A Genomic Blueprint of the Chicken Gut Microbiome.</title>
        <authorList>
            <person name="Gilroy R."/>
            <person name="Ravi A."/>
            <person name="Getino M."/>
            <person name="Pursley I."/>
            <person name="Horton D.L."/>
            <person name="Alikhan N.-F."/>
            <person name="Baker D."/>
            <person name="Gharbi K."/>
            <person name="Hall N."/>
            <person name="Watson M."/>
            <person name="Adriaenssens E.M."/>
            <person name="Foster-Nyarko E."/>
            <person name="Jarju S."/>
            <person name="Secka A."/>
            <person name="Antonio M."/>
            <person name="Oren A."/>
            <person name="Chaudhuri R."/>
            <person name="La Ragione R.M."/>
            <person name="Hildebrand F."/>
            <person name="Pallen M.J."/>
        </authorList>
    </citation>
    <scope>NUCLEOTIDE SEQUENCE [LARGE SCALE GENOMIC DNA]</scope>
    <source>
        <strain evidence="3 4">Re31</strain>
    </source>
</reference>
<sequence>MMFGSIFYNFWAAIIGFSLYFFSMLSKDVPFKVLLGSFIVALISFLLMYAFRFVVAYILHTPNDSFNSNGSHLKQEQNAMDRSNVELQDEPQRN</sequence>
<keyword evidence="2" id="KW-0812">Transmembrane</keyword>
<feature type="region of interest" description="Disordered" evidence="1">
    <location>
        <begin position="64"/>
        <end position="94"/>
    </location>
</feature>
<proteinExistence type="predicted"/>
<keyword evidence="2" id="KW-1133">Transmembrane helix</keyword>
<dbReference type="EMBL" id="JACSQA010000003">
    <property type="protein sequence ID" value="MBD8025747.1"/>
    <property type="molecule type" value="Genomic_DNA"/>
</dbReference>